<evidence type="ECO:0000313" key="2">
    <source>
        <dbReference type="EMBL" id="KAG8051056.1"/>
    </source>
</evidence>
<keyword evidence="3" id="KW-1185">Reference proteome</keyword>
<evidence type="ECO:0000256" key="1">
    <source>
        <dbReference type="SAM" id="MobiDB-lite"/>
    </source>
</evidence>
<proteinExistence type="predicted"/>
<dbReference type="Proteomes" id="UP000729402">
    <property type="component" value="Unassembled WGS sequence"/>
</dbReference>
<dbReference type="EMBL" id="JAAALK010000289">
    <property type="protein sequence ID" value="KAG8051056.1"/>
    <property type="molecule type" value="Genomic_DNA"/>
</dbReference>
<reference evidence="2" key="1">
    <citation type="journal article" date="2021" name="bioRxiv">
        <title>Whole Genome Assembly and Annotation of Northern Wild Rice, Zizania palustris L., Supports a Whole Genome Duplication in the Zizania Genus.</title>
        <authorList>
            <person name="Haas M."/>
            <person name="Kono T."/>
            <person name="Macchietto M."/>
            <person name="Millas R."/>
            <person name="McGilp L."/>
            <person name="Shao M."/>
            <person name="Duquette J."/>
            <person name="Hirsch C.N."/>
            <person name="Kimball J."/>
        </authorList>
    </citation>
    <scope>NUCLEOTIDE SEQUENCE</scope>
    <source>
        <tissue evidence="2">Fresh leaf tissue</tissue>
    </source>
</reference>
<accession>A0A8J5RBX6</accession>
<name>A0A8J5RBX6_ZIZPA</name>
<reference evidence="2" key="2">
    <citation type="submission" date="2021-02" db="EMBL/GenBank/DDBJ databases">
        <authorList>
            <person name="Kimball J.A."/>
            <person name="Haas M.W."/>
            <person name="Macchietto M."/>
            <person name="Kono T."/>
            <person name="Duquette J."/>
            <person name="Shao M."/>
        </authorList>
    </citation>
    <scope>NUCLEOTIDE SEQUENCE</scope>
    <source>
        <tissue evidence="2">Fresh leaf tissue</tissue>
    </source>
</reference>
<protein>
    <submittedName>
        <fullName evidence="2">Uncharacterized protein</fullName>
    </submittedName>
</protein>
<organism evidence="2 3">
    <name type="scientific">Zizania palustris</name>
    <name type="common">Northern wild rice</name>
    <dbReference type="NCBI Taxonomy" id="103762"/>
    <lineage>
        <taxon>Eukaryota</taxon>
        <taxon>Viridiplantae</taxon>
        <taxon>Streptophyta</taxon>
        <taxon>Embryophyta</taxon>
        <taxon>Tracheophyta</taxon>
        <taxon>Spermatophyta</taxon>
        <taxon>Magnoliopsida</taxon>
        <taxon>Liliopsida</taxon>
        <taxon>Poales</taxon>
        <taxon>Poaceae</taxon>
        <taxon>BOP clade</taxon>
        <taxon>Oryzoideae</taxon>
        <taxon>Oryzeae</taxon>
        <taxon>Zizaniinae</taxon>
        <taxon>Zizania</taxon>
    </lineage>
</organism>
<gene>
    <name evidence="2" type="ORF">GUJ93_ZPchr0009g1133</name>
</gene>
<dbReference type="AlphaFoldDB" id="A0A8J5RBX6"/>
<comment type="caution">
    <text evidence="2">The sequence shown here is derived from an EMBL/GenBank/DDBJ whole genome shotgun (WGS) entry which is preliminary data.</text>
</comment>
<feature type="non-terminal residue" evidence="2">
    <location>
        <position position="1"/>
    </location>
</feature>
<evidence type="ECO:0000313" key="3">
    <source>
        <dbReference type="Proteomes" id="UP000729402"/>
    </source>
</evidence>
<feature type="region of interest" description="Disordered" evidence="1">
    <location>
        <begin position="1"/>
        <end position="20"/>
    </location>
</feature>
<sequence length="64" mass="6798">GKDDEHEVGEPGSTSWEEHEVVVVDDDDDSCTSSTDTGLAFCRPHSAAVFLPCPDECASFSSPP</sequence>